<name>A0A0B6Z6S6_9EUPU</name>
<feature type="non-terminal residue" evidence="2">
    <location>
        <position position="1"/>
    </location>
</feature>
<reference evidence="2" key="1">
    <citation type="submission" date="2014-12" db="EMBL/GenBank/DDBJ databases">
        <title>Insight into the proteome of Arion vulgaris.</title>
        <authorList>
            <person name="Aradska J."/>
            <person name="Bulat T."/>
            <person name="Smidak R."/>
            <person name="Sarate P."/>
            <person name="Gangsoo J."/>
            <person name="Sialana F."/>
            <person name="Bilban M."/>
            <person name="Lubec G."/>
        </authorList>
    </citation>
    <scope>NUCLEOTIDE SEQUENCE</scope>
    <source>
        <tissue evidence="2">Skin</tissue>
    </source>
</reference>
<protein>
    <submittedName>
        <fullName evidence="2">Uncharacterized protein</fullName>
    </submittedName>
</protein>
<gene>
    <name evidence="2" type="primary">ORF48900</name>
</gene>
<feature type="transmembrane region" description="Helical" evidence="1">
    <location>
        <begin position="98"/>
        <end position="116"/>
    </location>
</feature>
<keyword evidence="1" id="KW-0812">Transmembrane</keyword>
<evidence type="ECO:0000313" key="2">
    <source>
        <dbReference type="EMBL" id="CEK63621.1"/>
    </source>
</evidence>
<accession>A0A0B6Z6S6</accession>
<sequence length="121" mass="13955">LNSSMTSSPCSSSSFWYHALQKHHHLACPNLTPMTTVLIVYLSCVRYPESTVVQLIYDILHPSSCSPSSVRYHALKSNFSRTSCCFYMSKLFLHYQPILFNFIFMSVPFHRFLSLLNSYDS</sequence>
<dbReference type="AlphaFoldDB" id="A0A0B6Z6S6"/>
<evidence type="ECO:0000256" key="1">
    <source>
        <dbReference type="SAM" id="Phobius"/>
    </source>
</evidence>
<keyword evidence="1" id="KW-1133">Transmembrane helix</keyword>
<keyword evidence="1" id="KW-0472">Membrane</keyword>
<feature type="non-terminal residue" evidence="2">
    <location>
        <position position="121"/>
    </location>
</feature>
<organism evidence="2">
    <name type="scientific">Arion vulgaris</name>
    <dbReference type="NCBI Taxonomy" id="1028688"/>
    <lineage>
        <taxon>Eukaryota</taxon>
        <taxon>Metazoa</taxon>
        <taxon>Spiralia</taxon>
        <taxon>Lophotrochozoa</taxon>
        <taxon>Mollusca</taxon>
        <taxon>Gastropoda</taxon>
        <taxon>Heterobranchia</taxon>
        <taxon>Euthyneura</taxon>
        <taxon>Panpulmonata</taxon>
        <taxon>Eupulmonata</taxon>
        <taxon>Stylommatophora</taxon>
        <taxon>Helicina</taxon>
        <taxon>Arionoidea</taxon>
        <taxon>Arionidae</taxon>
        <taxon>Arion</taxon>
    </lineage>
</organism>
<dbReference type="EMBL" id="HACG01016756">
    <property type="protein sequence ID" value="CEK63621.1"/>
    <property type="molecule type" value="Transcribed_RNA"/>
</dbReference>
<proteinExistence type="predicted"/>